<evidence type="ECO:0000259" key="1">
    <source>
        <dbReference type="PROSITE" id="PS50940"/>
    </source>
</evidence>
<dbReference type="GO" id="GO:0008061">
    <property type="term" value="F:chitin binding"/>
    <property type="evidence" value="ECO:0007669"/>
    <property type="project" value="InterPro"/>
</dbReference>
<proteinExistence type="predicted"/>
<gene>
    <name evidence="2" type="ORF">QYT958_LOCUS43124</name>
</gene>
<name>A0A822DFK0_9BILA</name>
<reference evidence="2" key="1">
    <citation type="submission" date="2021-02" db="EMBL/GenBank/DDBJ databases">
        <authorList>
            <person name="Nowell W R."/>
        </authorList>
    </citation>
    <scope>NUCLEOTIDE SEQUENCE</scope>
</reference>
<organism evidence="2 3">
    <name type="scientific">Rotaria socialis</name>
    <dbReference type="NCBI Taxonomy" id="392032"/>
    <lineage>
        <taxon>Eukaryota</taxon>
        <taxon>Metazoa</taxon>
        <taxon>Spiralia</taxon>
        <taxon>Gnathifera</taxon>
        <taxon>Rotifera</taxon>
        <taxon>Eurotatoria</taxon>
        <taxon>Bdelloidea</taxon>
        <taxon>Philodinida</taxon>
        <taxon>Philodinidae</taxon>
        <taxon>Rotaria</taxon>
    </lineage>
</organism>
<evidence type="ECO:0000313" key="2">
    <source>
        <dbReference type="EMBL" id="CAF5069152.1"/>
    </source>
</evidence>
<dbReference type="Proteomes" id="UP000663848">
    <property type="component" value="Unassembled WGS sequence"/>
</dbReference>
<dbReference type="InterPro" id="IPR002557">
    <property type="entry name" value="Chitin-bd_dom"/>
</dbReference>
<feature type="non-terminal residue" evidence="2">
    <location>
        <position position="66"/>
    </location>
</feature>
<feature type="non-terminal residue" evidence="2">
    <location>
        <position position="1"/>
    </location>
</feature>
<dbReference type="PROSITE" id="PS50940">
    <property type="entry name" value="CHIT_BIND_II"/>
    <property type="match status" value="1"/>
</dbReference>
<dbReference type="InterPro" id="IPR036508">
    <property type="entry name" value="Chitin-bd_dom_sf"/>
</dbReference>
<dbReference type="SUPFAM" id="SSF57625">
    <property type="entry name" value="Invertebrate chitin-binding proteins"/>
    <property type="match status" value="1"/>
</dbReference>
<protein>
    <recommendedName>
        <fullName evidence="1">Chitin-binding type-2 domain-containing protein</fullName>
    </recommendedName>
</protein>
<feature type="domain" description="Chitin-binding type-2" evidence="1">
    <location>
        <begin position="1"/>
        <end position="36"/>
    </location>
</feature>
<dbReference type="AlphaFoldDB" id="A0A822DFK0"/>
<evidence type="ECO:0000313" key="3">
    <source>
        <dbReference type="Proteomes" id="UP000663848"/>
    </source>
</evidence>
<comment type="caution">
    <text evidence="2">The sequence shown here is derived from an EMBL/GenBank/DDBJ whole genome shotgun (WGS) entry which is preliminary data.</text>
</comment>
<dbReference type="GO" id="GO:0005576">
    <property type="term" value="C:extracellular region"/>
    <property type="evidence" value="ECO:0007669"/>
    <property type="project" value="InterPro"/>
</dbReference>
<accession>A0A822DFK0</accession>
<dbReference type="Pfam" id="PF01607">
    <property type="entry name" value="CBM_14"/>
    <property type="match status" value="1"/>
</dbReference>
<sequence length="66" mass="7210">RCTANGNDEQYICENQLLFNPESNICDYPINVVCGGKGLLRRPADFSNSTAANSSSIMVYGTELHP</sequence>
<dbReference type="Gene3D" id="2.170.140.10">
    <property type="entry name" value="Chitin binding domain"/>
    <property type="match status" value="1"/>
</dbReference>
<dbReference type="EMBL" id="CAJOBR010059469">
    <property type="protein sequence ID" value="CAF5069152.1"/>
    <property type="molecule type" value="Genomic_DNA"/>
</dbReference>